<keyword evidence="3" id="KW-1185">Reference proteome</keyword>
<dbReference type="PANTHER" id="PTHR24359:SF37">
    <property type="entry name" value="PROTEIN KINASE DOMAIN-CONTAINING PROTEIN"/>
    <property type="match status" value="1"/>
</dbReference>
<dbReference type="PROSITE" id="PS50011">
    <property type="entry name" value="PROTEIN_KINASE_DOM"/>
    <property type="match status" value="1"/>
</dbReference>
<dbReference type="InterPro" id="IPR011009">
    <property type="entry name" value="Kinase-like_dom_sf"/>
</dbReference>
<dbReference type="STRING" id="2512241.A0A553I0E1"/>
<dbReference type="Proteomes" id="UP000319160">
    <property type="component" value="Unassembled WGS sequence"/>
</dbReference>
<accession>A0A553I0E1</accession>
<proteinExistence type="predicted"/>
<feature type="domain" description="Protein kinase" evidence="1">
    <location>
        <begin position="206"/>
        <end position="499"/>
    </location>
</feature>
<dbReference type="SUPFAM" id="SSF56112">
    <property type="entry name" value="Protein kinase-like (PK-like)"/>
    <property type="match status" value="1"/>
</dbReference>
<evidence type="ECO:0000259" key="1">
    <source>
        <dbReference type="PROSITE" id="PS50011"/>
    </source>
</evidence>
<organism evidence="2 3">
    <name type="scientific">Xylaria flabelliformis</name>
    <dbReference type="NCBI Taxonomy" id="2512241"/>
    <lineage>
        <taxon>Eukaryota</taxon>
        <taxon>Fungi</taxon>
        <taxon>Dikarya</taxon>
        <taxon>Ascomycota</taxon>
        <taxon>Pezizomycotina</taxon>
        <taxon>Sordariomycetes</taxon>
        <taxon>Xylariomycetidae</taxon>
        <taxon>Xylariales</taxon>
        <taxon>Xylariaceae</taxon>
        <taxon>Xylaria</taxon>
    </lineage>
</organism>
<evidence type="ECO:0000313" key="3">
    <source>
        <dbReference type="Proteomes" id="UP000319160"/>
    </source>
</evidence>
<dbReference type="AlphaFoldDB" id="A0A553I0E1"/>
<sequence length="499" mass="58009">MPGPFSIHDNMNLEPDASGTWPGWTREFPVVRTQPDGRVRIQDYGINFKDDQTRPRFYPRALLQHILTRQVLSRELECLEELDTTEKEILVGRVLGSGNASSETYIRVFAILKVIGQLKRLPAFVHEGVSDQQLPLYYGKGGPGDHLLYGKSRKPFPDNLLKEHGRNSFVREQYSMIVPFFDNQSRPYNLVWAHVLPLYNVTQTNTSVKSNELQGGFGMVSKISIHPLCHNFRSAFRELDVPDEEMFFALKQFHENDPASFEREIKMLQRFNRTRHPHIVTLLAAYTHCGQNYLIFPWATHDLQTYWEKVQPTPDTGDVELVRWICHQAWMLVQAVSRIHELDEDAKIPEEKRLYGRHGDLKPENILWYKSRQGFGKLVIADMGLSKTHRYHTKTYAPQQKVPATARYRPPELDYEEGLLGRTFDIWTLGCIFLEMMNWLHGGYVQLAEMEEKMTTPSIRGYDCNEYFEWVRVVDFGFYTVRVKEVVTEASSLCKHSGF</sequence>
<dbReference type="GO" id="GO:0005524">
    <property type="term" value="F:ATP binding"/>
    <property type="evidence" value="ECO:0007669"/>
    <property type="project" value="InterPro"/>
</dbReference>
<dbReference type="SMART" id="SM00220">
    <property type="entry name" value="S_TKc"/>
    <property type="match status" value="1"/>
</dbReference>
<dbReference type="PANTHER" id="PTHR24359">
    <property type="entry name" value="SERINE/THREONINE-PROTEIN KINASE SBK1"/>
    <property type="match status" value="1"/>
</dbReference>
<dbReference type="GO" id="GO:0004674">
    <property type="term" value="F:protein serine/threonine kinase activity"/>
    <property type="evidence" value="ECO:0007669"/>
    <property type="project" value="TreeGrafter"/>
</dbReference>
<dbReference type="Pfam" id="PF00069">
    <property type="entry name" value="Pkinase"/>
    <property type="match status" value="1"/>
</dbReference>
<dbReference type="CDD" id="cd00180">
    <property type="entry name" value="PKc"/>
    <property type="match status" value="1"/>
</dbReference>
<dbReference type="OrthoDB" id="1046782at2759"/>
<reference evidence="3" key="1">
    <citation type="submission" date="2019-06" db="EMBL/GenBank/DDBJ databases">
        <title>Draft genome sequence of the griseofulvin-producing fungus Xylaria cubensis strain G536.</title>
        <authorList>
            <person name="Mead M.E."/>
            <person name="Raja H.A."/>
            <person name="Steenwyk J.L."/>
            <person name="Knowles S.L."/>
            <person name="Oberlies N.H."/>
            <person name="Rokas A."/>
        </authorList>
    </citation>
    <scope>NUCLEOTIDE SEQUENCE [LARGE SCALE GENOMIC DNA]</scope>
    <source>
        <strain evidence="3">G536</strain>
    </source>
</reference>
<dbReference type="EMBL" id="VFLP01000027">
    <property type="protein sequence ID" value="TRX93673.1"/>
    <property type="molecule type" value="Genomic_DNA"/>
</dbReference>
<protein>
    <recommendedName>
        <fullName evidence="1">Protein kinase domain-containing protein</fullName>
    </recommendedName>
</protein>
<name>A0A553I0E1_9PEZI</name>
<comment type="caution">
    <text evidence="2">The sequence shown here is derived from an EMBL/GenBank/DDBJ whole genome shotgun (WGS) entry which is preliminary data.</text>
</comment>
<evidence type="ECO:0000313" key="2">
    <source>
        <dbReference type="EMBL" id="TRX93673.1"/>
    </source>
</evidence>
<dbReference type="InterPro" id="IPR000719">
    <property type="entry name" value="Prot_kinase_dom"/>
</dbReference>
<dbReference type="Gene3D" id="1.10.510.10">
    <property type="entry name" value="Transferase(Phosphotransferase) domain 1"/>
    <property type="match status" value="1"/>
</dbReference>
<gene>
    <name evidence="2" type="ORF">FHL15_005349</name>
</gene>